<dbReference type="InterPro" id="IPR036236">
    <property type="entry name" value="Znf_C2H2_sf"/>
</dbReference>
<protein>
    <submittedName>
        <fullName evidence="4">Uncharacterized protein</fullName>
    </submittedName>
</protein>
<evidence type="ECO:0000256" key="3">
    <source>
        <dbReference type="ARBA" id="ARBA00022833"/>
    </source>
</evidence>
<evidence type="ECO:0000256" key="1">
    <source>
        <dbReference type="ARBA" id="ARBA00022723"/>
    </source>
</evidence>
<dbReference type="PANTHER" id="PTHR23235">
    <property type="entry name" value="KRUEPPEL-LIKE TRANSCRIPTION FACTOR"/>
    <property type="match status" value="1"/>
</dbReference>
<proteinExistence type="predicted"/>
<dbReference type="PANTHER" id="PTHR23235:SF120">
    <property type="entry name" value="KRUPPEL-LIKE FACTOR 15"/>
    <property type="match status" value="1"/>
</dbReference>
<dbReference type="Gene3D" id="3.30.160.60">
    <property type="entry name" value="Classic Zinc Finger"/>
    <property type="match status" value="1"/>
</dbReference>
<feature type="non-terminal residue" evidence="4">
    <location>
        <position position="167"/>
    </location>
</feature>
<dbReference type="PROSITE" id="PS50157">
    <property type="entry name" value="ZINC_FINGER_C2H2_2"/>
    <property type="match status" value="1"/>
</dbReference>
<dbReference type="EMBL" id="OB661901">
    <property type="protein sequence ID" value="CAD7229157.1"/>
    <property type="molecule type" value="Genomic_DNA"/>
</dbReference>
<gene>
    <name evidence="4" type="ORF">CTOB1V02_LOCUS7030</name>
</gene>
<reference evidence="4" key="1">
    <citation type="submission" date="2020-11" db="EMBL/GenBank/DDBJ databases">
        <authorList>
            <person name="Tran Van P."/>
        </authorList>
    </citation>
    <scope>NUCLEOTIDE SEQUENCE</scope>
</reference>
<dbReference type="AlphaFoldDB" id="A0A7R8WDU2"/>
<feature type="non-terminal residue" evidence="4">
    <location>
        <position position="1"/>
    </location>
</feature>
<keyword evidence="2" id="KW-0863">Zinc-finger</keyword>
<dbReference type="GO" id="GO:0000981">
    <property type="term" value="F:DNA-binding transcription factor activity, RNA polymerase II-specific"/>
    <property type="evidence" value="ECO:0007669"/>
    <property type="project" value="TreeGrafter"/>
</dbReference>
<sequence>NERRESAEVTVASEDEVRIAEHVTSEVSISEAKLTSRKRFICNFCGKDNTKDRTLVWSPSNVQFVELVLFALTISVNTRELMQGRRLFGVLFVTEALFGAYDIPVRMHEKTMHLWETSGLQRHEILCTGEKPFRCDIYIRTFAPATDLRKHQKKHIGDKRERITESK</sequence>
<organism evidence="4">
    <name type="scientific">Cyprideis torosa</name>
    <dbReference type="NCBI Taxonomy" id="163714"/>
    <lineage>
        <taxon>Eukaryota</taxon>
        <taxon>Metazoa</taxon>
        <taxon>Ecdysozoa</taxon>
        <taxon>Arthropoda</taxon>
        <taxon>Crustacea</taxon>
        <taxon>Oligostraca</taxon>
        <taxon>Ostracoda</taxon>
        <taxon>Podocopa</taxon>
        <taxon>Podocopida</taxon>
        <taxon>Cytherocopina</taxon>
        <taxon>Cytheroidea</taxon>
        <taxon>Cytherideidae</taxon>
        <taxon>Cyprideis</taxon>
    </lineage>
</organism>
<dbReference type="SUPFAM" id="SSF57667">
    <property type="entry name" value="beta-beta-alpha zinc fingers"/>
    <property type="match status" value="1"/>
</dbReference>
<keyword evidence="1" id="KW-0479">Metal-binding</keyword>
<dbReference type="InterPro" id="IPR013087">
    <property type="entry name" value="Znf_C2H2_type"/>
</dbReference>
<dbReference type="GO" id="GO:0000978">
    <property type="term" value="F:RNA polymerase II cis-regulatory region sequence-specific DNA binding"/>
    <property type="evidence" value="ECO:0007669"/>
    <property type="project" value="TreeGrafter"/>
</dbReference>
<name>A0A7R8WDU2_9CRUS</name>
<evidence type="ECO:0000256" key="2">
    <source>
        <dbReference type="ARBA" id="ARBA00022771"/>
    </source>
</evidence>
<dbReference type="GO" id="GO:0008270">
    <property type="term" value="F:zinc ion binding"/>
    <property type="evidence" value="ECO:0007669"/>
    <property type="project" value="UniProtKB-KW"/>
</dbReference>
<accession>A0A7R8WDU2</accession>
<keyword evidence="3" id="KW-0862">Zinc</keyword>
<evidence type="ECO:0000313" key="4">
    <source>
        <dbReference type="EMBL" id="CAD7229157.1"/>
    </source>
</evidence>